<dbReference type="FunFam" id="3.40.50.1950:FF:000001">
    <property type="entry name" value="Flavin prenyltransferase UbiX"/>
    <property type="match status" value="1"/>
</dbReference>
<keyword evidence="1 7" id="KW-0637">Prenyltransferase</keyword>
<dbReference type="GO" id="GO:0106141">
    <property type="term" value="F:flavin prenyltransferase activity"/>
    <property type="evidence" value="ECO:0007669"/>
    <property type="project" value="UniProtKB-EC"/>
</dbReference>
<dbReference type="RefSeq" id="WP_166106874.1">
    <property type="nucleotide sequence ID" value="NZ_CP096256.1"/>
</dbReference>
<gene>
    <name evidence="7" type="primary">ubiX</name>
    <name evidence="8" type="ORF">HAP41_0000048770</name>
</gene>
<feature type="binding site" evidence="7">
    <location>
        <position position="175"/>
    </location>
    <ligand>
        <name>dimethylallyl phosphate</name>
        <dbReference type="ChEBI" id="CHEBI:88052"/>
    </ligand>
</feature>
<dbReference type="HAMAP" id="MF_01984">
    <property type="entry name" value="ubiX_pad"/>
    <property type="match status" value="1"/>
</dbReference>
<evidence type="ECO:0000256" key="6">
    <source>
        <dbReference type="ARBA" id="ARBA00060793"/>
    </source>
</evidence>
<dbReference type="NCBIfam" id="NF004685">
    <property type="entry name" value="PRK06029.1"/>
    <property type="match status" value="1"/>
</dbReference>
<dbReference type="GO" id="GO:0016831">
    <property type="term" value="F:carboxy-lyase activity"/>
    <property type="evidence" value="ECO:0007669"/>
    <property type="project" value="TreeGrafter"/>
</dbReference>
<dbReference type="InterPro" id="IPR003382">
    <property type="entry name" value="Flavoprotein"/>
</dbReference>
<name>A0A8T5VT15_9BRAD</name>
<evidence type="ECO:0000256" key="5">
    <source>
        <dbReference type="ARBA" id="ARBA00050612"/>
    </source>
</evidence>
<geneLocation type="plasmid" evidence="8 9">
    <name>pBb1S5a</name>
</geneLocation>
<reference evidence="8" key="1">
    <citation type="journal article" date="2017" name="Syst. Appl. Microbiol.">
        <title>Soybeans inoculated with root zone soils of Canadian native legumes harbour diverse and novel Bradyrhizobium spp. that possess agricultural potential.</title>
        <authorList>
            <person name="Bromfield E.S.P."/>
            <person name="Cloutier S."/>
            <person name="Tambong J.T."/>
            <person name="Tran Thi T.V."/>
        </authorList>
    </citation>
    <scope>NUCLEOTIDE SEQUENCE</scope>
    <source>
        <strain evidence="8">1S5</strain>
    </source>
</reference>
<comment type="similarity">
    <text evidence="6 7">Belongs to the UbiX/PAD1 family.</text>
</comment>
<feature type="binding site" evidence="7">
    <location>
        <position position="43"/>
    </location>
    <ligand>
        <name>FMN</name>
        <dbReference type="ChEBI" id="CHEBI:58210"/>
    </ligand>
</feature>
<accession>A0A8T5VT15</accession>
<feature type="binding site" evidence="7">
    <location>
        <position position="129"/>
    </location>
    <ligand>
        <name>FMN</name>
        <dbReference type="ChEBI" id="CHEBI:58210"/>
    </ligand>
</feature>
<comment type="function">
    <text evidence="7">Flavin prenyltransferase that catalyzes the synthesis of the prenylated FMN cofactor (prenyl-FMN) for 4-hydroxy-3-polyprenylbenzoic acid decarboxylase UbiD. The prenyltransferase is metal-independent and links a dimethylallyl moiety from dimethylallyl monophosphate (DMAP) to the flavin N5 and C6 atoms of FMN.</text>
</comment>
<dbReference type="NCBIfam" id="TIGR00421">
    <property type="entry name" value="ubiX_pad"/>
    <property type="match status" value="1"/>
</dbReference>
<dbReference type="Proteomes" id="UP000551709">
    <property type="component" value="Plasmid pBb1S5a"/>
</dbReference>
<dbReference type="EC" id="2.5.1.129" evidence="7"/>
<evidence type="ECO:0000313" key="8">
    <source>
        <dbReference type="EMBL" id="UPT92163.1"/>
    </source>
</evidence>
<evidence type="ECO:0000256" key="2">
    <source>
        <dbReference type="ARBA" id="ARBA00022630"/>
    </source>
</evidence>
<dbReference type="SUPFAM" id="SSF52507">
    <property type="entry name" value="Homo-oligomeric flavin-containing Cys decarboxylases, HFCD"/>
    <property type="match status" value="1"/>
</dbReference>
<organism evidence="8 9">
    <name type="scientific">Bradyrhizobium barranii subsp. apii</name>
    <dbReference type="NCBI Taxonomy" id="2819348"/>
    <lineage>
        <taxon>Bacteria</taxon>
        <taxon>Pseudomonadati</taxon>
        <taxon>Pseudomonadota</taxon>
        <taxon>Alphaproteobacteria</taxon>
        <taxon>Hyphomicrobiales</taxon>
        <taxon>Nitrobacteraceae</taxon>
        <taxon>Bradyrhizobium</taxon>
        <taxon>Bradyrhizobium barranii</taxon>
    </lineage>
</organism>
<feature type="binding site" evidence="7">
    <location>
        <begin position="17"/>
        <end position="19"/>
    </location>
    <ligand>
        <name>FMN</name>
        <dbReference type="ChEBI" id="CHEBI:58210"/>
    </ligand>
</feature>
<dbReference type="Pfam" id="PF02441">
    <property type="entry name" value="Flavoprotein"/>
    <property type="match status" value="1"/>
</dbReference>
<evidence type="ECO:0000256" key="7">
    <source>
        <dbReference type="HAMAP-Rule" id="MF_01984"/>
    </source>
</evidence>
<dbReference type="AlphaFoldDB" id="A0A8T5VT15"/>
<proteinExistence type="inferred from homology"/>
<dbReference type="EMBL" id="CP096256">
    <property type="protein sequence ID" value="UPT92163.1"/>
    <property type="molecule type" value="Genomic_DNA"/>
</dbReference>
<evidence type="ECO:0000256" key="3">
    <source>
        <dbReference type="ARBA" id="ARBA00022643"/>
    </source>
</evidence>
<comment type="caution">
    <text evidence="7">Lacks conserved residue(s) required for the propagation of feature annotation.</text>
</comment>
<keyword evidence="4 7" id="KW-0808">Transferase</keyword>
<evidence type="ECO:0000256" key="1">
    <source>
        <dbReference type="ARBA" id="ARBA00022602"/>
    </source>
</evidence>
<dbReference type="PANTHER" id="PTHR43374">
    <property type="entry name" value="FLAVIN PRENYLTRANSFERASE"/>
    <property type="match status" value="1"/>
</dbReference>
<keyword evidence="8" id="KW-0614">Plasmid</keyword>
<dbReference type="InterPro" id="IPR004507">
    <property type="entry name" value="UbiX-like"/>
</dbReference>
<dbReference type="InterPro" id="IPR036551">
    <property type="entry name" value="Flavin_trans-like"/>
</dbReference>
<feature type="binding site" evidence="7">
    <location>
        <begin position="94"/>
        <end position="97"/>
    </location>
    <ligand>
        <name>FMN</name>
        <dbReference type="ChEBI" id="CHEBI:58210"/>
    </ligand>
</feature>
<comment type="catalytic activity">
    <reaction evidence="5 7">
        <text>dimethylallyl phosphate + FMNH2 = prenylated FMNH2 + phosphate</text>
        <dbReference type="Rhea" id="RHEA:37743"/>
        <dbReference type="ChEBI" id="CHEBI:43474"/>
        <dbReference type="ChEBI" id="CHEBI:57618"/>
        <dbReference type="ChEBI" id="CHEBI:87467"/>
        <dbReference type="ChEBI" id="CHEBI:88052"/>
        <dbReference type="EC" id="2.5.1.129"/>
    </reaction>
</comment>
<evidence type="ECO:0000313" key="9">
    <source>
        <dbReference type="Proteomes" id="UP000551709"/>
    </source>
</evidence>
<sequence>MNAPIASQRRLIVGISGASGAIYGLRLLQLLRNAGVEAHLVMSKTAELTFAYETAVKIADVKALAHTAHDINDMAASIASGSFRTFGMIVAPCSIRSMSEIANGTTTTLLTRAADVTLKERRRLVLMVRETPLHAGHLRTMAALSEIGAIVAPPVPAFYARPNTIEEMVDHTVGRMLDLFDIEVGPIRRWGEDSDLRRRPLK</sequence>
<reference evidence="8" key="2">
    <citation type="submission" date="2022-04" db="EMBL/GenBank/DDBJ databases">
        <authorList>
            <person name="Bromfield E.S.P."/>
            <person name="Cloutier S."/>
        </authorList>
    </citation>
    <scope>NUCLEOTIDE SEQUENCE</scope>
    <source>
        <strain evidence="8">1S5</strain>
        <plasmid evidence="8">pBb1S5a</plasmid>
    </source>
</reference>
<feature type="binding site" evidence="7">
    <location>
        <position position="159"/>
    </location>
    <ligand>
        <name>dimethylallyl phosphate</name>
        <dbReference type="ChEBI" id="CHEBI:88052"/>
    </ligand>
</feature>
<keyword evidence="3 7" id="KW-0288">FMN</keyword>
<dbReference type="Gene3D" id="3.40.50.1950">
    <property type="entry name" value="Flavin prenyltransferase-like"/>
    <property type="match status" value="1"/>
</dbReference>
<dbReference type="PANTHER" id="PTHR43374:SF1">
    <property type="entry name" value="FLAVIN PRENYLTRANSFERASE PAD1, MITOCHONDRIAL"/>
    <property type="match status" value="1"/>
</dbReference>
<keyword evidence="2 7" id="KW-0285">Flavoprotein</keyword>
<evidence type="ECO:0000256" key="4">
    <source>
        <dbReference type="ARBA" id="ARBA00022679"/>
    </source>
</evidence>
<protein>
    <recommendedName>
        <fullName evidence="7">Flavin prenyltransferase UbiX</fullName>
        <ecNumber evidence="7">2.5.1.129</ecNumber>
    </recommendedName>
</protein>